<reference evidence="2 3" key="1">
    <citation type="journal article" date="2023" name="Arcadia Sci">
        <title>De novo assembly of a long-read Amblyomma americanum tick genome.</title>
        <authorList>
            <person name="Chou S."/>
            <person name="Poskanzer K.E."/>
            <person name="Rollins M."/>
            <person name="Thuy-Boun P.S."/>
        </authorList>
    </citation>
    <scope>NUCLEOTIDE SEQUENCE [LARGE SCALE GENOMIC DNA]</scope>
    <source>
        <strain evidence="2">F_SG_1</strain>
        <tissue evidence="2">Salivary glands</tissue>
    </source>
</reference>
<name>A0AAQ4FMB0_AMBAM</name>
<proteinExistence type="predicted"/>
<comment type="caution">
    <text evidence="2">The sequence shown here is derived from an EMBL/GenBank/DDBJ whole genome shotgun (WGS) entry which is preliminary data.</text>
</comment>
<dbReference type="Proteomes" id="UP001321473">
    <property type="component" value="Unassembled WGS sequence"/>
</dbReference>
<sequence>MFVQPRGCSQDTSNPRRSRRLQPRSRVECMRRVLGRLAAGIQISTLRIPLHLTGICSGLPSGSCINRCRRQWRGNGAAAQRAPSCYAFVTRV</sequence>
<protein>
    <submittedName>
        <fullName evidence="2">Uncharacterized protein</fullName>
    </submittedName>
</protein>
<dbReference type="AlphaFoldDB" id="A0AAQ4FMB0"/>
<evidence type="ECO:0000313" key="2">
    <source>
        <dbReference type="EMBL" id="KAK8787903.1"/>
    </source>
</evidence>
<gene>
    <name evidence="2" type="ORF">V5799_022315</name>
</gene>
<evidence type="ECO:0000313" key="3">
    <source>
        <dbReference type="Proteomes" id="UP001321473"/>
    </source>
</evidence>
<keyword evidence="3" id="KW-1185">Reference proteome</keyword>
<dbReference type="EMBL" id="JARKHS020001293">
    <property type="protein sequence ID" value="KAK8787903.1"/>
    <property type="molecule type" value="Genomic_DNA"/>
</dbReference>
<accession>A0AAQ4FMB0</accession>
<organism evidence="2 3">
    <name type="scientific">Amblyomma americanum</name>
    <name type="common">Lone star tick</name>
    <dbReference type="NCBI Taxonomy" id="6943"/>
    <lineage>
        <taxon>Eukaryota</taxon>
        <taxon>Metazoa</taxon>
        <taxon>Ecdysozoa</taxon>
        <taxon>Arthropoda</taxon>
        <taxon>Chelicerata</taxon>
        <taxon>Arachnida</taxon>
        <taxon>Acari</taxon>
        <taxon>Parasitiformes</taxon>
        <taxon>Ixodida</taxon>
        <taxon>Ixodoidea</taxon>
        <taxon>Ixodidae</taxon>
        <taxon>Amblyomminae</taxon>
        <taxon>Amblyomma</taxon>
    </lineage>
</organism>
<feature type="region of interest" description="Disordered" evidence="1">
    <location>
        <begin position="1"/>
        <end position="24"/>
    </location>
</feature>
<evidence type="ECO:0000256" key="1">
    <source>
        <dbReference type="SAM" id="MobiDB-lite"/>
    </source>
</evidence>